<gene>
    <name evidence="8" type="ORF">METZ01_LOCUS234993</name>
</gene>
<feature type="transmembrane region" description="Helical" evidence="6">
    <location>
        <begin position="29"/>
        <end position="48"/>
    </location>
</feature>
<keyword evidence="2" id="KW-1003">Cell membrane</keyword>
<evidence type="ECO:0000259" key="7">
    <source>
        <dbReference type="Pfam" id="PF13491"/>
    </source>
</evidence>
<dbReference type="AlphaFoldDB" id="A0A382H4N0"/>
<protein>
    <recommendedName>
        <fullName evidence="7">DNA translocase FtsK 4TM region domain-containing protein</fullName>
    </recommendedName>
</protein>
<feature type="transmembrane region" description="Helical" evidence="6">
    <location>
        <begin position="77"/>
        <end position="98"/>
    </location>
</feature>
<feature type="non-terminal residue" evidence="8">
    <location>
        <position position="100"/>
    </location>
</feature>
<evidence type="ECO:0000256" key="2">
    <source>
        <dbReference type="ARBA" id="ARBA00022475"/>
    </source>
</evidence>
<keyword evidence="3 6" id="KW-0812">Transmembrane</keyword>
<feature type="non-terminal residue" evidence="8">
    <location>
        <position position="1"/>
    </location>
</feature>
<name>A0A382H4N0_9ZZZZ</name>
<dbReference type="GO" id="GO:0005886">
    <property type="term" value="C:plasma membrane"/>
    <property type="evidence" value="ECO:0007669"/>
    <property type="project" value="UniProtKB-SubCell"/>
</dbReference>
<feature type="domain" description="DNA translocase FtsK 4TM region" evidence="7">
    <location>
        <begin position="23"/>
        <end position="100"/>
    </location>
</feature>
<keyword evidence="5 6" id="KW-0472">Membrane</keyword>
<dbReference type="InterPro" id="IPR025199">
    <property type="entry name" value="FtsK_4TM"/>
</dbReference>
<reference evidence="8" key="1">
    <citation type="submission" date="2018-05" db="EMBL/GenBank/DDBJ databases">
        <authorList>
            <person name="Lanie J.A."/>
            <person name="Ng W.-L."/>
            <person name="Kazmierczak K.M."/>
            <person name="Andrzejewski T.M."/>
            <person name="Davidsen T.M."/>
            <person name="Wayne K.J."/>
            <person name="Tettelin H."/>
            <person name="Glass J.I."/>
            <person name="Rusch D."/>
            <person name="Podicherti R."/>
            <person name="Tsui H.-C.T."/>
            <person name="Winkler M.E."/>
        </authorList>
    </citation>
    <scope>NUCLEOTIDE SEQUENCE</scope>
</reference>
<evidence type="ECO:0000256" key="4">
    <source>
        <dbReference type="ARBA" id="ARBA00022989"/>
    </source>
</evidence>
<evidence type="ECO:0000256" key="6">
    <source>
        <dbReference type="SAM" id="Phobius"/>
    </source>
</evidence>
<evidence type="ECO:0000256" key="1">
    <source>
        <dbReference type="ARBA" id="ARBA00004651"/>
    </source>
</evidence>
<sequence length="100" mass="10534">MVSRTRTRPKPTLLPPGTADYLRRRASELIGISLGVFAAALLISLTSYNPNDPSFNNSTSAAASNWLGGPGAYVADLLLSFFGIVASLPALALAGWGWKL</sequence>
<dbReference type="Pfam" id="PF13491">
    <property type="entry name" value="FtsK_4TM"/>
    <property type="match status" value="1"/>
</dbReference>
<proteinExistence type="predicted"/>
<evidence type="ECO:0000313" key="8">
    <source>
        <dbReference type="EMBL" id="SVB82139.1"/>
    </source>
</evidence>
<keyword evidence="4 6" id="KW-1133">Transmembrane helix</keyword>
<dbReference type="EMBL" id="UINC01059106">
    <property type="protein sequence ID" value="SVB82139.1"/>
    <property type="molecule type" value="Genomic_DNA"/>
</dbReference>
<organism evidence="8">
    <name type="scientific">marine metagenome</name>
    <dbReference type="NCBI Taxonomy" id="408172"/>
    <lineage>
        <taxon>unclassified sequences</taxon>
        <taxon>metagenomes</taxon>
        <taxon>ecological metagenomes</taxon>
    </lineage>
</organism>
<evidence type="ECO:0000256" key="3">
    <source>
        <dbReference type="ARBA" id="ARBA00022692"/>
    </source>
</evidence>
<accession>A0A382H4N0</accession>
<comment type="subcellular location">
    <subcellularLocation>
        <location evidence="1">Cell membrane</location>
        <topology evidence="1">Multi-pass membrane protein</topology>
    </subcellularLocation>
</comment>
<evidence type="ECO:0000256" key="5">
    <source>
        <dbReference type="ARBA" id="ARBA00023136"/>
    </source>
</evidence>